<dbReference type="Proteomes" id="UP001286313">
    <property type="component" value="Unassembled WGS sequence"/>
</dbReference>
<evidence type="ECO:0000313" key="3">
    <source>
        <dbReference type="Proteomes" id="UP001286313"/>
    </source>
</evidence>
<evidence type="ECO:0000313" key="2">
    <source>
        <dbReference type="EMBL" id="KAK3866305.1"/>
    </source>
</evidence>
<dbReference type="EMBL" id="JAWQEG010003423">
    <property type="protein sequence ID" value="KAK3866305.1"/>
    <property type="molecule type" value="Genomic_DNA"/>
</dbReference>
<dbReference type="AlphaFoldDB" id="A0AAE1K9Q9"/>
<evidence type="ECO:0000256" key="1">
    <source>
        <dbReference type="SAM" id="MobiDB-lite"/>
    </source>
</evidence>
<name>A0AAE1K9Q9_PETCI</name>
<sequence length="225" mass="25482">TYLQLVLTTGLTTLTPLTYNWTDNTDTTYLQLVLTTGLTTLTPLTYNWTDNTDTTYLQLVLTTGLTTLPPLTYNWTDNTDTTYLQLQDDDDEGQRMDDVLARLVHLSQNPSLWRLVHSVIGEVDSSHYTRDVSASQSNLHHHTDPQTSLKTRPSINVHPPTASQGTLQINVNTSLHTVPSHQHKENTVQNTSLHTVPSHQHKENTRAKYQLTHRTVTPAQREHRA</sequence>
<comment type="caution">
    <text evidence="2">The sequence shown here is derived from an EMBL/GenBank/DDBJ whole genome shotgun (WGS) entry which is preliminary data.</text>
</comment>
<organism evidence="2 3">
    <name type="scientific">Petrolisthes cinctipes</name>
    <name type="common">Flat porcelain crab</name>
    <dbReference type="NCBI Taxonomy" id="88211"/>
    <lineage>
        <taxon>Eukaryota</taxon>
        <taxon>Metazoa</taxon>
        <taxon>Ecdysozoa</taxon>
        <taxon>Arthropoda</taxon>
        <taxon>Crustacea</taxon>
        <taxon>Multicrustacea</taxon>
        <taxon>Malacostraca</taxon>
        <taxon>Eumalacostraca</taxon>
        <taxon>Eucarida</taxon>
        <taxon>Decapoda</taxon>
        <taxon>Pleocyemata</taxon>
        <taxon>Anomura</taxon>
        <taxon>Galatheoidea</taxon>
        <taxon>Porcellanidae</taxon>
        <taxon>Petrolisthes</taxon>
    </lineage>
</organism>
<proteinExistence type="predicted"/>
<reference evidence="2" key="1">
    <citation type="submission" date="2023-10" db="EMBL/GenBank/DDBJ databases">
        <title>Genome assemblies of two species of porcelain crab, Petrolisthes cinctipes and Petrolisthes manimaculis (Anomura: Porcellanidae).</title>
        <authorList>
            <person name="Angst P."/>
        </authorList>
    </citation>
    <scope>NUCLEOTIDE SEQUENCE</scope>
    <source>
        <strain evidence="2">PB745_01</strain>
        <tissue evidence="2">Gill</tissue>
    </source>
</reference>
<feature type="non-terminal residue" evidence="2">
    <location>
        <position position="1"/>
    </location>
</feature>
<gene>
    <name evidence="2" type="ORF">Pcinc_028155</name>
</gene>
<keyword evidence="3" id="KW-1185">Reference proteome</keyword>
<protein>
    <submittedName>
        <fullName evidence="2">Uncharacterized protein</fullName>
    </submittedName>
</protein>
<feature type="region of interest" description="Disordered" evidence="1">
    <location>
        <begin position="131"/>
        <end position="153"/>
    </location>
</feature>
<feature type="compositionally biased region" description="Polar residues" evidence="1">
    <location>
        <begin position="187"/>
        <end position="198"/>
    </location>
</feature>
<feature type="region of interest" description="Disordered" evidence="1">
    <location>
        <begin position="180"/>
        <end position="208"/>
    </location>
</feature>
<accession>A0AAE1K9Q9</accession>